<evidence type="ECO:0000313" key="1">
    <source>
        <dbReference type="EMBL" id="OZJ02595.1"/>
    </source>
</evidence>
<reference evidence="1 2" key="1">
    <citation type="journal article" date="2017" name="Mycologia">
        <title>Bifiguratus adelaidae, gen. et sp. nov., a new member of Mucoromycotina in endophytic and soil-dwelling habitats.</title>
        <authorList>
            <person name="Torres-Cruz T.J."/>
            <person name="Billingsley Tobias T.L."/>
            <person name="Almatruk M."/>
            <person name="Hesse C."/>
            <person name="Kuske C.R."/>
            <person name="Desiro A."/>
            <person name="Benucci G.M."/>
            <person name="Bonito G."/>
            <person name="Stajich J.E."/>
            <person name="Dunlap C."/>
            <person name="Arnold A.E."/>
            <person name="Porras-Alfaro A."/>
        </authorList>
    </citation>
    <scope>NUCLEOTIDE SEQUENCE [LARGE SCALE GENOMIC DNA]</scope>
    <source>
        <strain evidence="1 2">AZ0501</strain>
    </source>
</reference>
<dbReference type="EMBL" id="MVBO01000141">
    <property type="protein sequence ID" value="OZJ02595.1"/>
    <property type="molecule type" value="Genomic_DNA"/>
</dbReference>
<protein>
    <submittedName>
        <fullName evidence="1">Uncharacterized protein</fullName>
    </submittedName>
</protein>
<comment type="caution">
    <text evidence="1">The sequence shown here is derived from an EMBL/GenBank/DDBJ whole genome shotgun (WGS) entry which is preliminary data.</text>
</comment>
<sequence>MTDEKLASLASLPNHVHSFSLDVKQGTLIEATRPTQAQAQAQPLYTIVKDVGTLLARQWPAEETPVKMRSVTVAFGDRTISATVSEDKVYVMERD</sequence>
<name>A0A261XW33_9FUNG</name>
<proteinExistence type="predicted"/>
<dbReference type="AlphaFoldDB" id="A0A261XW33"/>
<evidence type="ECO:0000313" key="2">
    <source>
        <dbReference type="Proteomes" id="UP000242875"/>
    </source>
</evidence>
<keyword evidence="2" id="KW-1185">Reference proteome</keyword>
<organism evidence="1 2">
    <name type="scientific">Bifiguratus adelaidae</name>
    <dbReference type="NCBI Taxonomy" id="1938954"/>
    <lineage>
        <taxon>Eukaryota</taxon>
        <taxon>Fungi</taxon>
        <taxon>Fungi incertae sedis</taxon>
        <taxon>Mucoromycota</taxon>
        <taxon>Mucoromycotina</taxon>
        <taxon>Endogonomycetes</taxon>
        <taxon>Endogonales</taxon>
        <taxon>Endogonales incertae sedis</taxon>
        <taxon>Bifiguratus</taxon>
    </lineage>
</organism>
<accession>A0A261XW33</accession>
<gene>
    <name evidence="1" type="ORF">BZG36_03648</name>
</gene>
<dbReference type="OrthoDB" id="2386620at2759"/>
<dbReference type="Proteomes" id="UP000242875">
    <property type="component" value="Unassembled WGS sequence"/>
</dbReference>